<dbReference type="InterPro" id="IPR007278">
    <property type="entry name" value="DUF397"/>
</dbReference>
<organism evidence="2 3">
    <name type="scientific">Actinomadura craniellae</name>
    <dbReference type="NCBI Taxonomy" id="2231787"/>
    <lineage>
        <taxon>Bacteria</taxon>
        <taxon>Bacillati</taxon>
        <taxon>Actinomycetota</taxon>
        <taxon>Actinomycetes</taxon>
        <taxon>Streptosporangiales</taxon>
        <taxon>Thermomonosporaceae</taxon>
        <taxon>Actinomadura</taxon>
    </lineage>
</organism>
<dbReference type="Proteomes" id="UP000251891">
    <property type="component" value="Unassembled WGS sequence"/>
</dbReference>
<accession>A0A365H4M8</accession>
<reference evidence="2 3" key="1">
    <citation type="submission" date="2018-06" db="EMBL/GenBank/DDBJ databases">
        <title>Actinomadura craniellae sp. nov. isolated from marine sponge Craniella sp.</title>
        <authorList>
            <person name="Li L."/>
            <person name="Xu Q.H."/>
            <person name="Lin H.W."/>
            <person name="Lu Y.H."/>
        </authorList>
    </citation>
    <scope>NUCLEOTIDE SEQUENCE [LARGE SCALE GENOMIC DNA]</scope>
    <source>
        <strain evidence="2 3">LHW63021</strain>
    </source>
</reference>
<gene>
    <name evidence="2" type="ORF">DPM19_17410</name>
</gene>
<dbReference type="EMBL" id="QLYX01000007">
    <property type="protein sequence ID" value="RAY14057.1"/>
    <property type="molecule type" value="Genomic_DNA"/>
</dbReference>
<name>A0A365H4M8_9ACTN</name>
<evidence type="ECO:0000313" key="2">
    <source>
        <dbReference type="EMBL" id="RAY14057.1"/>
    </source>
</evidence>
<keyword evidence="3" id="KW-1185">Reference proteome</keyword>
<evidence type="ECO:0000259" key="1">
    <source>
        <dbReference type="Pfam" id="PF04149"/>
    </source>
</evidence>
<dbReference type="RefSeq" id="WP_111868969.1">
    <property type="nucleotide sequence ID" value="NZ_QLYX01000007.1"/>
</dbReference>
<evidence type="ECO:0000313" key="3">
    <source>
        <dbReference type="Proteomes" id="UP000251891"/>
    </source>
</evidence>
<sequence>MTAKFTHWRKSSISDPDGHCVEVARAADGTIGVRDSTGAPEVIVEFTRRDWAGLLERVGRRAG</sequence>
<feature type="domain" description="DUF397" evidence="1">
    <location>
        <begin position="7"/>
        <end position="58"/>
    </location>
</feature>
<protein>
    <submittedName>
        <fullName evidence="2">DUF397 domain-containing protein</fullName>
    </submittedName>
</protein>
<proteinExistence type="predicted"/>
<dbReference type="AlphaFoldDB" id="A0A365H4M8"/>
<dbReference type="Pfam" id="PF04149">
    <property type="entry name" value="DUF397"/>
    <property type="match status" value="1"/>
</dbReference>
<dbReference type="OrthoDB" id="3482502at2"/>
<comment type="caution">
    <text evidence="2">The sequence shown here is derived from an EMBL/GenBank/DDBJ whole genome shotgun (WGS) entry which is preliminary data.</text>
</comment>